<dbReference type="Proteomes" id="UP000070501">
    <property type="component" value="Unassembled WGS sequence"/>
</dbReference>
<sequence>MAVATGSRPPRPAVIRKLGHLENYHQAWHTLRHLLGVVIACRYALPTSAAVQAEDHARALFEHAVAQTVLDHPMLRVAIVDAEAKKSSWVRVDSLDLAAHMDWQTLNCTSEQDYEDRLQAIIDHHHDTDFPHLDTRPGWRMTLLRRRIVALDDKGTAGAELEPFVECVFAWNHSHFDGMSAKMFHETLLANLNKVTASEENMAQIPLQGHLLDLSTFPLTKDNFTPNLHDITKLPVTPGFTVKTAWKELKPPKKQSSSTSTRTASPQRDSHGAAWAPIVASSYKTHTLRSHSLDGPALAKILALCRKQEGGGITLTALVHALCLSSLVSLFPRTQSANAGALKPDSFEAATAINFRRFLKPNPPGYPSLDPGRTMANYVTGMDHKFGPGIVSEMRETDPPAAADTTSDAKLTDAARKAIWKAAAQIKHDLDARMERGNKNDQTGLMGLVGDWRAQHTANTKKPRHTAWNLSNLGVIDGGSTDEASWAVTKCWFTVGAMVCGGVFMITPVAVKGQGLFIGCTWQDGVLDKQFAEKFFARLIDRLRELVAE</sequence>
<organism evidence="2 3">
    <name type="scientific">Microdochium bolleyi</name>
    <dbReference type="NCBI Taxonomy" id="196109"/>
    <lineage>
        <taxon>Eukaryota</taxon>
        <taxon>Fungi</taxon>
        <taxon>Dikarya</taxon>
        <taxon>Ascomycota</taxon>
        <taxon>Pezizomycotina</taxon>
        <taxon>Sordariomycetes</taxon>
        <taxon>Xylariomycetidae</taxon>
        <taxon>Xylariales</taxon>
        <taxon>Microdochiaceae</taxon>
        <taxon>Microdochium</taxon>
    </lineage>
</organism>
<dbReference type="FunCoup" id="A0A136JJF3">
    <property type="interactions" value="6"/>
</dbReference>
<name>A0A136JJF3_9PEZI</name>
<dbReference type="InParanoid" id="A0A136JJF3"/>
<evidence type="ECO:0000313" key="3">
    <source>
        <dbReference type="Proteomes" id="UP000070501"/>
    </source>
</evidence>
<dbReference type="InterPro" id="IPR010828">
    <property type="entry name" value="Atf2/Sli1-like"/>
</dbReference>
<dbReference type="STRING" id="196109.A0A136JJF3"/>
<feature type="region of interest" description="Disordered" evidence="1">
    <location>
        <begin position="248"/>
        <end position="271"/>
    </location>
</feature>
<dbReference type="Gene3D" id="3.30.559.10">
    <property type="entry name" value="Chloramphenicol acetyltransferase-like domain"/>
    <property type="match status" value="1"/>
</dbReference>
<reference evidence="3" key="1">
    <citation type="submission" date="2016-02" db="EMBL/GenBank/DDBJ databases">
        <title>Draft genome sequence of Microdochium bolleyi, a fungal endophyte of beachgrass.</title>
        <authorList>
            <consortium name="DOE Joint Genome Institute"/>
            <person name="David A.S."/>
            <person name="May G."/>
            <person name="Haridas S."/>
            <person name="Lim J."/>
            <person name="Wang M."/>
            <person name="Labutti K."/>
            <person name="Lipzen A."/>
            <person name="Barry K."/>
            <person name="Grigoriev I.V."/>
        </authorList>
    </citation>
    <scope>NUCLEOTIDE SEQUENCE [LARGE SCALE GENOMIC DNA]</scope>
    <source>
        <strain evidence="3">J235TASD1</strain>
    </source>
</reference>
<dbReference type="InterPro" id="IPR023213">
    <property type="entry name" value="CAT-like_dom_sf"/>
</dbReference>
<evidence type="ECO:0000313" key="2">
    <source>
        <dbReference type="EMBL" id="KXJ97266.1"/>
    </source>
</evidence>
<keyword evidence="3" id="KW-1185">Reference proteome</keyword>
<dbReference type="AlphaFoldDB" id="A0A136JJF3"/>
<protein>
    <recommendedName>
        <fullName evidence="4">Alcohol acetyltransferase</fullName>
    </recommendedName>
</protein>
<dbReference type="OrthoDB" id="2150604at2759"/>
<dbReference type="InterPro" id="IPR052058">
    <property type="entry name" value="Alcohol_O-acetyltransferase"/>
</dbReference>
<accession>A0A136JJF3</accession>
<evidence type="ECO:0008006" key="4">
    <source>
        <dbReference type="Google" id="ProtNLM"/>
    </source>
</evidence>
<gene>
    <name evidence="2" type="ORF">Micbo1qcDRAFT_191797</name>
</gene>
<feature type="compositionally biased region" description="Low complexity" evidence="1">
    <location>
        <begin position="254"/>
        <end position="267"/>
    </location>
</feature>
<proteinExistence type="predicted"/>
<evidence type="ECO:0000256" key="1">
    <source>
        <dbReference type="SAM" id="MobiDB-lite"/>
    </source>
</evidence>
<dbReference type="PANTHER" id="PTHR28037:SF1">
    <property type="entry name" value="ALCOHOL O-ACETYLTRANSFERASE 1-RELATED"/>
    <property type="match status" value="1"/>
</dbReference>
<dbReference type="Pfam" id="PF07247">
    <property type="entry name" value="AATase"/>
    <property type="match status" value="1"/>
</dbReference>
<dbReference type="SUPFAM" id="SSF52777">
    <property type="entry name" value="CoA-dependent acyltransferases"/>
    <property type="match status" value="1"/>
</dbReference>
<dbReference type="EMBL" id="KQ964245">
    <property type="protein sequence ID" value="KXJ97266.1"/>
    <property type="molecule type" value="Genomic_DNA"/>
</dbReference>
<dbReference type="GO" id="GO:0008080">
    <property type="term" value="F:N-acetyltransferase activity"/>
    <property type="evidence" value="ECO:0007669"/>
    <property type="project" value="TreeGrafter"/>
</dbReference>
<dbReference type="PANTHER" id="PTHR28037">
    <property type="entry name" value="ALCOHOL O-ACETYLTRANSFERASE 1-RELATED"/>
    <property type="match status" value="1"/>
</dbReference>